<keyword evidence="1" id="KW-0812">Transmembrane</keyword>
<keyword evidence="4" id="KW-1185">Reference proteome</keyword>
<feature type="transmembrane region" description="Helical" evidence="1">
    <location>
        <begin position="78"/>
        <end position="97"/>
    </location>
</feature>
<keyword evidence="1" id="KW-1133">Transmembrane helix</keyword>
<feature type="domain" description="Acyltransferase 3" evidence="2">
    <location>
        <begin position="15"/>
        <end position="293"/>
    </location>
</feature>
<feature type="transmembrane region" description="Helical" evidence="1">
    <location>
        <begin position="40"/>
        <end position="58"/>
    </location>
</feature>
<evidence type="ECO:0000313" key="4">
    <source>
        <dbReference type="Proteomes" id="UP000244224"/>
    </source>
</evidence>
<dbReference type="Proteomes" id="UP000244224">
    <property type="component" value="Unassembled WGS sequence"/>
</dbReference>
<dbReference type="Pfam" id="PF01757">
    <property type="entry name" value="Acyl_transf_3"/>
    <property type="match status" value="1"/>
</dbReference>
<feature type="transmembrane region" description="Helical" evidence="1">
    <location>
        <begin position="16"/>
        <end position="34"/>
    </location>
</feature>
<feature type="transmembrane region" description="Helical" evidence="1">
    <location>
        <begin position="174"/>
        <end position="191"/>
    </location>
</feature>
<feature type="transmembrane region" description="Helical" evidence="1">
    <location>
        <begin position="144"/>
        <end position="162"/>
    </location>
</feature>
<keyword evidence="3" id="KW-0808">Transferase</keyword>
<protein>
    <submittedName>
        <fullName evidence="3">Fucose 4-O-acetylase-like acetyltransferase</fullName>
    </submittedName>
</protein>
<proteinExistence type="predicted"/>
<gene>
    <name evidence="3" type="ORF">C8N34_11155</name>
</gene>
<sequence>MNNPMPQKAAVQHRQSIDLARFVAAFGVVAAHALASPRDWVGHLSLGLFLILTAFLAIQSAERAGGSYPWLARARRLVLPWLFWSAVFRLLDVLLSHDPARLVPLTDPWSLLIGSTIHLWFLPFVMLVMVLVQPAARLIRTRRDLVAGAGLMLGVGLPLFWLHEFVPMPDPLPQWAFGLPLYIYGLLLAPAHRLNRPLVPLVAMALLAGAGWAMAGKPWALTPLIAALGFELFWRLPLRHRLLPALGRVAFGIYLMHPFFMLVAYKIFGAGVGFWTRTLTAFLLSWAATAVALRLRVIRRLV</sequence>
<feature type="transmembrane region" description="Helical" evidence="1">
    <location>
        <begin position="109"/>
        <end position="132"/>
    </location>
</feature>
<dbReference type="InterPro" id="IPR002656">
    <property type="entry name" value="Acyl_transf_3_dom"/>
</dbReference>
<comment type="caution">
    <text evidence="3">The sequence shown here is derived from an EMBL/GenBank/DDBJ whole genome shotgun (WGS) entry which is preliminary data.</text>
</comment>
<organism evidence="3 4">
    <name type="scientific">Gemmobacter caeni</name>
    <dbReference type="NCBI Taxonomy" id="589035"/>
    <lineage>
        <taxon>Bacteria</taxon>
        <taxon>Pseudomonadati</taxon>
        <taxon>Pseudomonadota</taxon>
        <taxon>Alphaproteobacteria</taxon>
        <taxon>Rhodobacterales</taxon>
        <taxon>Paracoccaceae</taxon>
        <taxon>Gemmobacter</taxon>
    </lineage>
</organism>
<name>A0A2T6AVR1_9RHOB</name>
<keyword evidence="1" id="KW-0472">Membrane</keyword>
<evidence type="ECO:0000313" key="3">
    <source>
        <dbReference type="EMBL" id="PTX47902.1"/>
    </source>
</evidence>
<reference evidence="3 4" key="1">
    <citation type="submission" date="2018-04" db="EMBL/GenBank/DDBJ databases">
        <title>Genomic Encyclopedia of Archaeal and Bacterial Type Strains, Phase II (KMG-II): from individual species to whole genera.</title>
        <authorList>
            <person name="Goeker M."/>
        </authorList>
    </citation>
    <scope>NUCLEOTIDE SEQUENCE [LARGE SCALE GENOMIC DNA]</scope>
    <source>
        <strain evidence="3 4">DSM 21823</strain>
    </source>
</reference>
<feature type="transmembrane region" description="Helical" evidence="1">
    <location>
        <begin position="198"/>
        <end position="215"/>
    </location>
</feature>
<dbReference type="AlphaFoldDB" id="A0A2T6AVR1"/>
<evidence type="ECO:0000256" key="1">
    <source>
        <dbReference type="SAM" id="Phobius"/>
    </source>
</evidence>
<feature type="transmembrane region" description="Helical" evidence="1">
    <location>
        <begin position="274"/>
        <end position="293"/>
    </location>
</feature>
<accession>A0A2T6AVR1</accession>
<feature type="transmembrane region" description="Helical" evidence="1">
    <location>
        <begin position="245"/>
        <end position="268"/>
    </location>
</feature>
<dbReference type="GO" id="GO:0016747">
    <property type="term" value="F:acyltransferase activity, transferring groups other than amino-acyl groups"/>
    <property type="evidence" value="ECO:0007669"/>
    <property type="project" value="InterPro"/>
</dbReference>
<dbReference type="EMBL" id="QBKP01000011">
    <property type="protein sequence ID" value="PTX47902.1"/>
    <property type="molecule type" value="Genomic_DNA"/>
</dbReference>
<feature type="transmembrane region" description="Helical" evidence="1">
    <location>
        <begin position="221"/>
        <end position="238"/>
    </location>
</feature>
<evidence type="ECO:0000259" key="2">
    <source>
        <dbReference type="Pfam" id="PF01757"/>
    </source>
</evidence>